<evidence type="ECO:0000259" key="2">
    <source>
        <dbReference type="Pfam" id="PF09363"/>
    </source>
</evidence>
<evidence type="ECO:0000256" key="1">
    <source>
        <dbReference type="SAM" id="MobiDB-lite"/>
    </source>
</evidence>
<dbReference type="AlphaFoldDB" id="R1GDA0"/>
<dbReference type="HOGENOM" id="CLU_2346468_0_0_1"/>
<name>R1GDA0_BOTPV</name>
<dbReference type="InterPro" id="IPR009014">
    <property type="entry name" value="Transketo_C/PFOR_II"/>
</dbReference>
<organism evidence="3 4">
    <name type="scientific">Botryosphaeria parva (strain UCR-NP2)</name>
    <name type="common">Grapevine canker fungus</name>
    <name type="synonym">Neofusicoccum parvum</name>
    <dbReference type="NCBI Taxonomy" id="1287680"/>
    <lineage>
        <taxon>Eukaryota</taxon>
        <taxon>Fungi</taxon>
        <taxon>Dikarya</taxon>
        <taxon>Ascomycota</taxon>
        <taxon>Pezizomycotina</taxon>
        <taxon>Dothideomycetes</taxon>
        <taxon>Dothideomycetes incertae sedis</taxon>
        <taxon>Botryosphaeriales</taxon>
        <taxon>Botryosphaeriaceae</taxon>
        <taxon>Neofusicoccum</taxon>
    </lineage>
</organism>
<evidence type="ECO:0000313" key="3">
    <source>
        <dbReference type="EMBL" id="EOD49525.1"/>
    </source>
</evidence>
<dbReference type="Pfam" id="PF09363">
    <property type="entry name" value="XFP_C"/>
    <property type="match status" value="1"/>
</dbReference>
<sequence length="97" mass="10756">MLVNHVNRYHVALRALEAAEKRDGDMRLDFVEKYIDFQHRIKKTRDYIYANGQDPEGTYDLPAFEDFTKGSGGGGGCGGGVLSDEGSGSNVTMLRIR</sequence>
<feature type="region of interest" description="Disordered" evidence="1">
    <location>
        <begin position="78"/>
        <end position="97"/>
    </location>
</feature>
<accession>R1GDA0</accession>
<dbReference type="Proteomes" id="UP000013521">
    <property type="component" value="Unassembled WGS sequence"/>
</dbReference>
<dbReference type="GO" id="GO:0005975">
    <property type="term" value="P:carbohydrate metabolic process"/>
    <property type="evidence" value="ECO:0007669"/>
    <property type="project" value="InterPro"/>
</dbReference>
<dbReference type="EMBL" id="KB916078">
    <property type="protein sequence ID" value="EOD49525.1"/>
    <property type="molecule type" value="Genomic_DNA"/>
</dbReference>
<gene>
    <name evidence="3" type="ORF">UCRNP2_3724</name>
</gene>
<feature type="domain" description="Xylulose 5-phosphate/Fructose 6-phosphate phosphoketolase C-terminal" evidence="2">
    <location>
        <begin position="1"/>
        <end position="61"/>
    </location>
</feature>
<proteinExistence type="predicted"/>
<dbReference type="OrthoDB" id="2532903at2759"/>
<dbReference type="GO" id="GO:0016832">
    <property type="term" value="F:aldehyde-lyase activity"/>
    <property type="evidence" value="ECO:0007669"/>
    <property type="project" value="InterPro"/>
</dbReference>
<protein>
    <submittedName>
        <fullName evidence="3">Putative d-xylulose 5-phosphate d-fructose 6-phosphate protein</fullName>
    </submittedName>
</protein>
<dbReference type="InterPro" id="IPR018969">
    <property type="entry name" value="Xul5P/Fru6P_PKetolase_C"/>
</dbReference>
<dbReference type="Gene3D" id="3.40.50.920">
    <property type="match status" value="1"/>
</dbReference>
<reference evidence="4" key="1">
    <citation type="journal article" date="2013" name="Genome Announc.">
        <title>Draft genome sequence of Neofusicoccum parvum isolate UCR-NP2, a fungal vascular pathogen associated with grapevine cankers.</title>
        <authorList>
            <person name="Blanco-Ulate B."/>
            <person name="Rolshausen P."/>
            <person name="Cantu D."/>
        </authorList>
    </citation>
    <scope>NUCLEOTIDE SEQUENCE [LARGE SCALE GENOMIC DNA]</scope>
    <source>
        <strain evidence="4">UCR-NP2</strain>
    </source>
</reference>
<dbReference type="KEGG" id="npa:UCRNP2_3724"/>
<evidence type="ECO:0000313" key="4">
    <source>
        <dbReference type="Proteomes" id="UP000013521"/>
    </source>
</evidence>
<dbReference type="STRING" id="1287680.R1GDA0"/>